<dbReference type="HOGENOM" id="CLU_948733_0_0_0"/>
<name>A0A081BQQ2_9BACT</name>
<evidence type="ECO:0000313" key="2">
    <source>
        <dbReference type="Proteomes" id="UP000030700"/>
    </source>
</evidence>
<reference evidence="1 2" key="1">
    <citation type="journal article" date="2015" name="PeerJ">
        <title>First genomic representation of candidate bacterial phylum KSB3 points to enhanced environmental sensing as a trigger of wastewater bulking.</title>
        <authorList>
            <person name="Sekiguchi Y."/>
            <person name="Ohashi A."/>
            <person name="Parks D.H."/>
            <person name="Yamauchi T."/>
            <person name="Tyson G.W."/>
            <person name="Hugenholtz P."/>
        </authorList>
    </citation>
    <scope>NUCLEOTIDE SEQUENCE [LARGE SCALE GENOMIC DNA]</scope>
</reference>
<dbReference type="Proteomes" id="UP000030700">
    <property type="component" value="Unassembled WGS sequence"/>
</dbReference>
<dbReference type="STRING" id="1499966.U14_05007"/>
<organism evidence="1 2">
    <name type="scientific">Candidatus Moduliflexus flocculans</name>
    <dbReference type="NCBI Taxonomy" id="1499966"/>
    <lineage>
        <taxon>Bacteria</taxon>
        <taxon>Candidatus Moduliflexota</taxon>
        <taxon>Candidatus Moduliflexia</taxon>
        <taxon>Candidatus Moduliflexales</taxon>
        <taxon>Candidatus Moduliflexaceae</taxon>
    </lineage>
</organism>
<dbReference type="AlphaFoldDB" id="A0A081BQQ2"/>
<gene>
    <name evidence="1" type="ORF">U14_05007</name>
</gene>
<proteinExistence type="predicted"/>
<keyword evidence="2" id="KW-1185">Reference proteome</keyword>
<protein>
    <submittedName>
        <fullName evidence="1">Uncharacterized protein</fullName>
    </submittedName>
</protein>
<accession>A0A081BQQ2</accession>
<sequence length="276" mass="30132">MAILYGHAVKIDWLGADHTYVTSSDGGKWGCWGGCDGGEVICSGTGSSKQANCLSQNSSHAGLIYAVTGVCHQTANRILSPAKVIVREARGYWASVILYGTYGTSGVLQFIEWKIRQMSCRKQGGDFAPGMSELALSPDPMLADYLNRVEAIYANAIEKKTIAEFDADENAECLAQELEAMADYRLGAAKNAAHITDLQKRQKQLLHEKKVLDVKLIGKDISAAAYAEEIHCLVMTFMKENAALLGETVYNQLLGMPSDSDFQLIDANILSMYHPR</sequence>
<dbReference type="EMBL" id="DF820460">
    <property type="protein sequence ID" value="GAK53733.1"/>
    <property type="molecule type" value="Genomic_DNA"/>
</dbReference>
<evidence type="ECO:0000313" key="1">
    <source>
        <dbReference type="EMBL" id="GAK53733.1"/>
    </source>
</evidence>